<gene>
    <name evidence="2" type="ORF">VFPFJ_11752</name>
</gene>
<evidence type="ECO:0000256" key="1">
    <source>
        <dbReference type="SAM" id="SignalP"/>
    </source>
</evidence>
<dbReference type="GeneID" id="28893868"/>
<dbReference type="Proteomes" id="UP000078340">
    <property type="component" value="Unassembled WGS sequence"/>
</dbReference>
<dbReference type="AlphaFoldDB" id="A0A179EW80"/>
<feature type="signal peptide" evidence="1">
    <location>
        <begin position="1"/>
        <end position="19"/>
    </location>
</feature>
<comment type="caution">
    <text evidence="2">The sequence shown here is derived from an EMBL/GenBank/DDBJ whole genome shotgun (WGS) entry which is preliminary data.</text>
</comment>
<keyword evidence="1" id="KW-0732">Signal</keyword>
<dbReference type="SUPFAM" id="SSF140453">
    <property type="entry name" value="EsxAB dimer-like"/>
    <property type="match status" value="1"/>
</dbReference>
<sequence>MQAFSILIAFAITLSSTLAAPTDASTRQQQINYAEVAALSQQLGNLRNSVLGQIQQVTGDDATSRIAGQLKFGGSVQRLKGAANDISSAIDSIQKTLDNVASQYSSNEKANWNNFS</sequence>
<dbReference type="KEGG" id="plj:28893868"/>
<protein>
    <submittedName>
        <fullName evidence="2">Uncharacterized protein</fullName>
    </submittedName>
</protein>
<dbReference type="InterPro" id="IPR036689">
    <property type="entry name" value="ESAT-6-like_sf"/>
</dbReference>
<accession>A0A179EW80</accession>
<name>A0A179EW80_PURLI</name>
<organism evidence="2 3">
    <name type="scientific">Purpureocillium lilacinum</name>
    <name type="common">Paecilomyces lilacinus</name>
    <dbReference type="NCBI Taxonomy" id="33203"/>
    <lineage>
        <taxon>Eukaryota</taxon>
        <taxon>Fungi</taxon>
        <taxon>Dikarya</taxon>
        <taxon>Ascomycota</taxon>
        <taxon>Pezizomycotina</taxon>
        <taxon>Sordariomycetes</taxon>
        <taxon>Hypocreomycetidae</taxon>
        <taxon>Hypocreales</taxon>
        <taxon>Ophiocordycipitaceae</taxon>
        <taxon>Purpureocillium</taxon>
    </lineage>
</organism>
<feature type="chain" id="PRO_5008101021" evidence="1">
    <location>
        <begin position="20"/>
        <end position="116"/>
    </location>
</feature>
<dbReference type="EMBL" id="LSBI01000112">
    <property type="protein sequence ID" value="OAQ57426.1"/>
    <property type="molecule type" value="Genomic_DNA"/>
</dbReference>
<proteinExistence type="predicted"/>
<evidence type="ECO:0000313" key="3">
    <source>
        <dbReference type="Proteomes" id="UP000078340"/>
    </source>
</evidence>
<reference evidence="2 3" key="1">
    <citation type="submission" date="2016-02" db="EMBL/GenBank/DDBJ databases">
        <title>Biosynthesis of antibiotic leucinostatins and their inhibition on Phytophthora in bio-control Purpureocillium lilacinum.</title>
        <authorList>
            <person name="Wang G."/>
            <person name="Liu Z."/>
            <person name="Lin R."/>
            <person name="Li E."/>
            <person name="Mao Z."/>
            <person name="Ling J."/>
            <person name="Yin W."/>
            <person name="Xie B."/>
        </authorList>
    </citation>
    <scope>NUCLEOTIDE SEQUENCE [LARGE SCALE GENOMIC DNA]</scope>
    <source>
        <strain evidence="2">PLFJ-1</strain>
    </source>
</reference>
<evidence type="ECO:0000313" key="2">
    <source>
        <dbReference type="EMBL" id="OAQ57426.1"/>
    </source>
</evidence>